<dbReference type="EMBL" id="JACNIG010000039">
    <property type="protein sequence ID" value="MBC8430420.1"/>
    <property type="molecule type" value="Genomic_DNA"/>
</dbReference>
<organism evidence="3 4">
    <name type="scientific">Candidatus Desulfatibia vada</name>
    <dbReference type="NCBI Taxonomy" id="2841696"/>
    <lineage>
        <taxon>Bacteria</taxon>
        <taxon>Pseudomonadati</taxon>
        <taxon>Thermodesulfobacteriota</taxon>
        <taxon>Desulfobacteria</taxon>
        <taxon>Desulfobacterales</taxon>
        <taxon>Desulfobacterales incertae sedis</taxon>
        <taxon>Candidatus Desulfatibia</taxon>
    </lineage>
</organism>
<name>A0A8J6NUR4_9BACT</name>
<reference evidence="3 4" key="1">
    <citation type="submission" date="2020-08" db="EMBL/GenBank/DDBJ databases">
        <title>Bridging the membrane lipid divide: bacteria of the FCB group superphylum have the potential to synthesize archaeal ether lipids.</title>
        <authorList>
            <person name="Villanueva L."/>
            <person name="Von Meijenfeldt F.A.B."/>
            <person name="Westbye A.B."/>
            <person name="Yadav S."/>
            <person name="Hopmans E.C."/>
            <person name="Dutilh B.E."/>
            <person name="Sinninghe Damste J.S."/>
        </authorList>
    </citation>
    <scope>NUCLEOTIDE SEQUENCE [LARGE SCALE GENOMIC DNA]</scope>
    <source>
        <strain evidence="3">NIOZ-UU17</strain>
    </source>
</reference>
<feature type="signal peptide" evidence="1">
    <location>
        <begin position="1"/>
        <end position="33"/>
    </location>
</feature>
<dbReference type="InterPro" id="IPR025275">
    <property type="entry name" value="DUF4015"/>
</dbReference>
<comment type="caution">
    <text evidence="3">The sequence shown here is derived from an EMBL/GenBank/DDBJ whole genome shotgun (WGS) entry which is preliminary data.</text>
</comment>
<protein>
    <recommendedName>
        <fullName evidence="2">DUF4015 domain-containing protein</fullName>
    </recommendedName>
</protein>
<evidence type="ECO:0000313" key="4">
    <source>
        <dbReference type="Proteomes" id="UP000605201"/>
    </source>
</evidence>
<evidence type="ECO:0000256" key="1">
    <source>
        <dbReference type="SAM" id="SignalP"/>
    </source>
</evidence>
<proteinExistence type="predicted"/>
<dbReference type="Gene3D" id="3.20.20.80">
    <property type="entry name" value="Glycosidases"/>
    <property type="match status" value="1"/>
</dbReference>
<feature type="chain" id="PRO_5035162977" description="DUF4015 domain-containing protein" evidence="1">
    <location>
        <begin position="34"/>
        <end position="502"/>
    </location>
</feature>
<dbReference type="InterPro" id="IPR017853">
    <property type="entry name" value="GH"/>
</dbReference>
<evidence type="ECO:0000259" key="2">
    <source>
        <dbReference type="Pfam" id="PF13200"/>
    </source>
</evidence>
<dbReference type="AlphaFoldDB" id="A0A8J6NUR4"/>
<feature type="domain" description="DUF4015" evidence="2">
    <location>
        <begin position="41"/>
        <end position="340"/>
    </location>
</feature>
<gene>
    <name evidence="3" type="ORF">H8D96_00730</name>
</gene>
<sequence length="502" mass="57508">MRKNNSDRQHQKKIWRILGNLFILLFLSSQSIAAIPDNINAVYLPSHKCSDRKISELIHYADIANLNAVVIHVKDPFGKISWKSNHPIARAMGARAFDGSLERTVKRLKDNNIWTIAKIDIFVDHQLVSKYPEMGLINTQTDGSWADQNGLFWANPYDRRVWDYNITLCKELIAFGFDEIQFDYIRFPSDGNLAAIHYPFSSNNLTKSQSIGRFLKAAYTELKPLDVVISVDVFGLTAWKTTDFGVGQVLEEIAPYVDVICPMFYPSHFPVGFLGKKVPGDYPLEIMELSMKRIQKRTNKKIRPWIQGFWYKPEEIRAQLDGVANAGASSWAVWNPSANYAATYRALAQRMNSKFPAPNFYPAVTEIRNNNDRIVQGHSRIVNLTNYKKGYTIISLEKPKTQYKRSYSTLISVLNTVDEGIMDRILLRRNIPFHTLTDKITKNMLIVDLLSKDLAIDSRRMRPMPIYIDWDNTCRFTQSVPKDGLYSYLQAAISGDMRGIKS</sequence>
<dbReference type="Pfam" id="PF13200">
    <property type="entry name" value="DUF4015"/>
    <property type="match status" value="1"/>
</dbReference>
<keyword evidence="1" id="KW-0732">Signal</keyword>
<accession>A0A8J6NUR4</accession>
<evidence type="ECO:0000313" key="3">
    <source>
        <dbReference type="EMBL" id="MBC8430420.1"/>
    </source>
</evidence>
<dbReference type="Proteomes" id="UP000605201">
    <property type="component" value="Unassembled WGS sequence"/>
</dbReference>
<dbReference type="SUPFAM" id="SSF51445">
    <property type="entry name" value="(Trans)glycosidases"/>
    <property type="match status" value="1"/>
</dbReference>